<evidence type="ECO:0000256" key="6">
    <source>
        <dbReference type="ARBA" id="ARBA00023026"/>
    </source>
</evidence>
<dbReference type="GO" id="GO:0016539">
    <property type="term" value="P:intein-mediated protein splicing"/>
    <property type="evidence" value="ECO:0007669"/>
    <property type="project" value="InterPro"/>
</dbReference>
<evidence type="ECO:0000313" key="10">
    <source>
        <dbReference type="EMBL" id="SEP56658.1"/>
    </source>
</evidence>
<dbReference type="InterPro" id="IPR028992">
    <property type="entry name" value="Hedgehog/Intein_dom"/>
</dbReference>
<evidence type="ECO:0000256" key="1">
    <source>
        <dbReference type="ARBA" id="ARBA00004370"/>
    </source>
</evidence>
<dbReference type="PANTHER" id="PTHR38340">
    <property type="entry name" value="S-LAYER PROTEIN"/>
    <property type="match status" value="1"/>
</dbReference>
<evidence type="ECO:0000313" key="11">
    <source>
        <dbReference type="Proteomes" id="UP000198634"/>
    </source>
</evidence>
<name>A0A1H8YZ57_9RHOB</name>
<evidence type="ECO:0000256" key="2">
    <source>
        <dbReference type="ARBA" id="ARBA00004613"/>
    </source>
</evidence>
<dbReference type="PRINTS" id="PR00313">
    <property type="entry name" value="CABNDNGRPT"/>
</dbReference>
<dbReference type="InterPro" id="IPR050557">
    <property type="entry name" value="RTX_toxin/Mannuronan_C5-epim"/>
</dbReference>
<proteinExistence type="predicted"/>
<dbReference type="Gene3D" id="2.170.16.10">
    <property type="entry name" value="Hedgehog/Intein (Hint) domain"/>
    <property type="match status" value="1"/>
</dbReference>
<dbReference type="SUPFAM" id="SSF51120">
    <property type="entry name" value="beta-Roll"/>
    <property type="match status" value="3"/>
</dbReference>
<dbReference type="OrthoDB" id="6305173at2"/>
<accession>A0A1H8YZ57</accession>
<protein>
    <submittedName>
        <fullName evidence="10">Ca2+-binding protein, RTX toxin-related</fullName>
    </submittedName>
</protein>
<keyword evidence="4" id="KW-0800">Toxin</keyword>
<dbReference type="RefSeq" id="WP_139246360.1">
    <property type="nucleotide sequence ID" value="NZ_FOEP01000001.1"/>
</dbReference>
<evidence type="ECO:0000256" key="4">
    <source>
        <dbReference type="ARBA" id="ARBA00022656"/>
    </source>
</evidence>
<dbReference type="GO" id="GO:0005576">
    <property type="term" value="C:extracellular region"/>
    <property type="evidence" value="ECO:0007669"/>
    <property type="project" value="UniProtKB-SubCell"/>
</dbReference>
<dbReference type="GO" id="GO:0005509">
    <property type="term" value="F:calcium ion binding"/>
    <property type="evidence" value="ECO:0007669"/>
    <property type="project" value="InterPro"/>
</dbReference>
<organism evidence="10 11">
    <name type="scientific">Thalassovita taeanensis</name>
    <dbReference type="NCBI Taxonomy" id="657014"/>
    <lineage>
        <taxon>Bacteria</taxon>
        <taxon>Pseudomonadati</taxon>
        <taxon>Pseudomonadota</taxon>
        <taxon>Alphaproteobacteria</taxon>
        <taxon>Rhodobacterales</taxon>
        <taxon>Roseobacteraceae</taxon>
        <taxon>Thalassovita</taxon>
    </lineage>
</organism>
<dbReference type="InterPro" id="IPR003995">
    <property type="entry name" value="RTX_toxin_determinant-A"/>
</dbReference>
<dbReference type="SUPFAM" id="SSF51294">
    <property type="entry name" value="Hedgehog/intein (Hint) domain"/>
    <property type="match status" value="1"/>
</dbReference>
<dbReference type="PRINTS" id="PR01488">
    <property type="entry name" value="RTXTOXINA"/>
</dbReference>
<keyword evidence="7" id="KW-0472">Membrane</keyword>
<feature type="region of interest" description="Disordered" evidence="8">
    <location>
        <begin position="548"/>
        <end position="581"/>
    </location>
</feature>
<evidence type="ECO:0000256" key="7">
    <source>
        <dbReference type="ARBA" id="ARBA00023136"/>
    </source>
</evidence>
<dbReference type="InterPro" id="IPR018511">
    <property type="entry name" value="Hemolysin-typ_Ca-bd_CS"/>
</dbReference>
<dbReference type="STRING" id="657014.SAMN04488092_101181"/>
<dbReference type="InterPro" id="IPR036844">
    <property type="entry name" value="Hint_dom_sf"/>
</dbReference>
<feature type="domain" description="Hedgehog/Intein (Hint)" evidence="9">
    <location>
        <begin position="919"/>
        <end position="1065"/>
    </location>
</feature>
<comment type="subcellular location">
    <subcellularLocation>
        <location evidence="1">Membrane</location>
    </subcellularLocation>
    <subcellularLocation>
        <location evidence="2">Secreted</location>
    </subcellularLocation>
</comment>
<dbReference type="PROSITE" id="PS00330">
    <property type="entry name" value="HEMOLYSIN_CALCIUM"/>
    <property type="match status" value="4"/>
</dbReference>
<keyword evidence="11" id="KW-1185">Reference proteome</keyword>
<sequence>MADLVLDWSLLGAYGTGVSGTTTVETGGVAVNVGFAAVDEGATAFTVNTDNYVAPGEAFDPNSALKLLGLGGEGGIDTTSVTTLDFTASDDAFSDSVQNVSFRLNDIDGGADPDNVAGSHFDKVIIHAYDADGNEVPVVFTPGADVTLGPDRVYSDDPDSYSPTDADASALVSIEGPVARIEIEYANLGDDAQRVYVSDVHFSTVPADPIELDGIVEGTAGDDVIDVLYTGDPEGDMIDNDDAIDPAAGPNDDLVHADDGNDTVFAGVGDDTIYGDEGRDRMFGGDDQDLFNDVTDIDRVDGDEGGVDFDRLDLTGKGPVYIEYTSDDHEDGVVTFLDTGETVSFRNIETIITDSTGGPDGIVQGTAAGEVIDVNYTGDPDGDMIDASDAILPGAAPDDDLVIAGAGDDSIISNLGDDRIYAGVGNDLVDAGVGDDTILGQEGDDSINANDGDDLVIGGAGDDEVYGGAGNDFVNLEEGDDLGELGEGDDTAYGRDGDDYIDGDIGADYIDGGNDSDTLTGNDGDDTLLGGAGDDSVFGDVGDDSLYGGAGDDHLSGGDGDDMIEGGAGNDEILSGTGTNELFGGDDRDVFYAGQTDYVDGGEGGDDFDTLNVWGPATVTYDGGDPASEAGIITFLDSAGDPIVGADVRFINIEQVVIADASGLDGVVEGTAGDDLIDVAYVGDPEGDRIDHVDSLEVFTDSPDDADYPGTFVEILGGPVRGDNRDAVLGYEGDDTIYGGNSDDVIYAGADNDLVYGELGDDVLVGEGGDDTLSGGRGFDRLYGGAGSDLVSGGAGDDMLVGGDGGDYTSHGAVTAGADNDTMDGGAGNDTLIGGIGEDSLSGGDDRDTFLGANINDFVDGNEGGDDFDTLDLRGTTETGGSLHVTYETNPENGTVEYFDATGASTGTMAFQNIENVIPCFTPGTTIATPRGERLVEELREGDRIITRDNGIQEIRWVGARQMTGLELARAPHLKPVLIRAGALGNDLPERDMLVSPNHRMLVNNDKAALYFEEREVLAAAKHLIGGAGIQEVNVVSTTYIHFMFDQHEVVLSNGAWTESFQPGDYTLAGIGNAQRNEILELFPELATQDGIKGYHSARRSLKRHEVQLLVR</sequence>
<dbReference type="Pfam" id="PF13403">
    <property type="entry name" value="Hint_2"/>
    <property type="match status" value="1"/>
</dbReference>
<dbReference type="InterPro" id="IPR011049">
    <property type="entry name" value="Serralysin-like_metalloprot_C"/>
</dbReference>
<evidence type="ECO:0000256" key="8">
    <source>
        <dbReference type="SAM" id="MobiDB-lite"/>
    </source>
</evidence>
<evidence type="ECO:0000256" key="5">
    <source>
        <dbReference type="ARBA" id="ARBA00022737"/>
    </source>
</evidence>
<dbReference type="Pfam" id="PF00353">
    <property type="entry name" value="HemolysinCabind"/>
    <property type="match status" value="9"/>
</dbReference>
<dbReference type="GO" id="GO:0090729">
    <property type="term" value="F:toxin activity"/>
    <property type="evidence" value="ECO:0007669"/>
    <property type="project" value="UniProtKB-KW"/>
</dbReference>
<dbReference type="Gene3D" id="2.150.10.10">
    <property type="entry name" value="Serralysin-like metalloprotease, C-terminal"/>
    <property type="match status" value="6"/>
</dbReference>
<dbReference type="PANTHER" id="PTHR38340:SF1">
    <property type="entry name" value="S-LAYER PROTEIN"/>
    <property type="match status" value="1"/>
</dbReference>
<reference evidence="10 11" key="1">
    <citation type="submission" date="2016-10" db="EMBL/GenBank/DDBJ databases">
        <authorList>
            <person name="de Groot N.N."/>
        </authorList>
    </citation>
    <scope>NUCLEOTIDE SEQUENCE [LARGE SCALE GENOMIC DNA]</scope>
    <source>
        <strain evidence="10 11">DSM 22007</strain>
    </source>
</reference>
<evidence type="ECO:0000259" key="9">
    <source>
        <dbReference type="Pfam" id="PF13403"/>
    </source>
</evidence>
<feature type="region of interest" description="Disordered" evidence="8">
    <location>
        <begin position="516"/>
        <end position="535"/>
    </location>
</feature>
<dbReference type="InterPro" id="IPR006141">
    <property type="entry name" value="Intein_N"/>
</dbReference>
<dbReference type="GO" id="GO:0016020">
    <property type="term" value="C:membrane"/>
    <property type="evidence" value="ECO:0007669"/>
    <property type="project" value="UniProtKB-SubCell"/>
</dbReference>
<dbReference type="Proteomes" id="UP000198634">
    <property type="component" value="Unassembled WGS sequence"/>
</dbReference>
<dbReference type="PROSITE" id="PS50817">
    <property type="entry name" value="INTEIN_N_TER"/>
    <property type="match status" value="1"/>
</dbReference>
<dbReference type="InterPro" id="IPR001343">
    <property type="entry name" value="Hemolysn_Ca-bd"/>
</dbReference>
<keyword evidence="3" id="KW-0964">Secreted</keyword>
<gene>
    <name evidence="10" type="ORF">SAMN04488092_101181</name>
</gene>
<keyword evidence="5" id="KW-0677">Repeat</keyword>
<dbReference type="EMBL" id="FOEP01000001">
    <property type="protein sequence ID" value="SEP56658.1"/>
    <property type="molecule type" value="Genomic_DNA"/>
</dbReference>
<keyword evidence="6" id="KW-0843">Virulence</keyword>
<evidence type="ECO:0000256" key="3">
    <source>
        <dbReference type="ARBA" id="ARBA00022525"/>
    </source>
</evidence>
<dbReference type="AlphaFoldDB" id="A0A1H8YZ57"/>